<keyword evidence="4" id="KW-0804">Transcription</keyword>
<feature type="domain" description="BHLH" evidence="7">
    <location>
        <begin position="76"/>
        <end position="125"/>
    </location>
</feature>
<dbReference type="Proteomes" id="UP001161247">
    <property type="component" value="Chromosome 3"/>
</dbReference>
<proteinExistence type="predicted"/>
<evidence type="ECO:0000256" key="1">
    <source>
        <dbReference type="ARBA" id="ARBA00004123"/>
    </source>
</evidence>
<dbReference type="InterPro" id="IPR045843">
    <property type="entry name" value="IND-like"/>
</dbReference>
<dbReference type="CDD" id="cd11454">
    <property type="entry name" value="bHLH_AtIND_like"/>
    <property type="match status" value="1"/>
</dbReference>
<evidence type="ECO:0000256" key="6">
    <source>
        <dbReference type="SAM" id="MobiDB-lite"/>
    </source>
</evidence>
<evidence type="ECO:0000313" key="8">
    <source>
        <dbReference type="EMBL" id="CAI9097279.1"/>
    </source>
</evidence>
<keyword evidence="5" id="KW-0539">Nucleus</keyword>
<dbReference type="FunFam" id="4.10.280.10:FF:000089">
    <property type="entry name" value="Transcription factor LAX PANICLE"/>
    <property type="match status" value="1"/>
</dbReference>
<dbReference type="SUPFAM" id="SSF47459">
    <property type="entry name" value="HLH, helix-loop-helix DNA-binding domain"/>
    <property type="match status" value="1"/>
</dbReference>
<dbReference type="InterPro" id="IPR036638">
    <property type="entry name" value="HLH_DNA-bd_sf"/>
</dbReference>
<dbReference type="GO" id="GO:0005634">
    <property type="term" value="C:nucleus"/>
    <property type="evidence" value="ECO:0007669"/>
    <property type="project" value="UniProtKB-SubCell"/>
</dbReference>
<dbReference type="PANTHER" id="PTHR45914:SF2">
    <property type="entry name" value="TRANSCRIPTION FACTOR BHLH140-LIKE PROTEIN"/>
    <property type="match status" value="1"/>
</dbReference>
<keyword evidence="2" id="KW-0805">Transcription regulation</keyword>
<keyword evidence="3" id="KW-0238">DNA-binding</keyword>
<evidence type="ECO:0000259" key="7">
    <source>
        <dbReference type="SMART" id="SM00353"/>
    </source>
</evidence>
<accession>A0AAV1CNN5</accession>
<protein>
    <submittedName>
        <fullName evidence="8">OLC1v1033667C1</fullName>
    </submittedName>
</protein>
<evidence type="ECO:0000313" key="9">
    <source>
        <dbReference type="Proteomes" id="UP001161247"/>
    </source>
</evidence>
<feature type="compositionally biased region" description="Basic residues" evidence="6">
    <location>
        <begin position="43"/>
        <end position="52"/>
    </location>
</feature>
<evidence type="ECO:0000256" key="5">
    <source>
        <dbReference type="ARBA" id="ARBA00023242"/>
    </source>
</evidence>
<evidence type="ECO:0000256" key="2">
    <source>
        <dbReference type="ARBA" id="ARBA00023015"/>
    </source>
</evidence>
<dbReference type="InterPro" id="IPR011598">
    <property type="entry name" value="bHLH_dom"/>
</dbReference>
<dbReference type="EMBL" id="OX459120">
    <property type="protein sequence ID" value="CAI9097279.1"/>
    <property type="molecule type" value="Genomic_DNA"/>
</dbReference>
<evidence type="ECO:0000256" key="3">
    <source>
        <dbReference type="ARBA" id="ARBA00023125"/>
    </source>
</evidence>
<dbReference type="PANTHER" id="PTHR45914">
    <property type="entry name" value="TRANSCRIPTION FACTOR HEC3-RELATED"/>
    <property type="match status" value="1"/>
</dbReference>
<dbReference type="Pfam" id="PF00010">
    <property type="entry name" value="HLH"/>
    <property type="match status" value="1"/>
</dbReference>
<name>A0AAV1CNN5_OLDCO</name>
<gene>
    <name evidence="8" type="ORF">OLC1_LOCUS7813</name>
</gene>
<dbReference type="GO" id="GO:0003700">
    <property type="term" value="F:DNA-binding transcription factor activity"/>
    <property type="evidence" value="ECO:0007669"/>
    <property type="project" value="InterPro"/>
</dbReference>
<dbReference type="GO" id="GO:0046983">
    <property type="term" value="F:protein dimerization activity"/>
    <property type="evidence" value="ECO:0007669"/>
    <property type="project" value="InterPro"/>
</dbReference>
<organism evidence="8 9">
    <name type="scientific">Oldenlandia corymbosa var. corymbosa</name>
    <dbReference type="NCBI Taxonomy" id="529605"/>
    <lineage>
        <taxon>Eukaryota</taxon>
        <taxon>Viridiplantae</taxon>
        <taxon>Streptophyta</taxon>
        <taxon>Embryophyta</taxon>
        <taxon>Tracheophyta</taxon>
        <taxon>Spermatophyta</taxon>
        <taxon>Magnoliopsida</taxon>
        <taxon>eudicotyledons</taxon>
        <taxon>Gunneridae</taxon>
        <taxon>Pentapetalae</taxon>
        <taxon>asterids</taxon>
        <taxon>lamiids</taxon>
        <taxon>Gentianales</taxon>
        <taxon>Rubiaceae</taxon>
        <taxon>Rubioideae</taxon>
        <taxon>Spermacoceae</taxon>
        <taxon>Hedyotis-Oldenlandia complex</taxon>
        <taxon>Oldenlandia</taxon>
    </lineage>
</organism>
<dbReference type="AlphaFoldDB" id="A0AAV1CNN5"/>
<comment type="subcellular location">
    <subcellularLocation>
        <location evidence="1">Nucleus</location>
    </subcellularLocation>
</comment>
<evidence type="ECO:0000256" key="4">
    <source>
        <dbReference type="ARBA" id="ARBA00023163"/>
    </source>
</evidence>
<sequence>MEYSSPFFSNDDPIPFPLAASNTSSAGKGKVLVKHKSGDPNAKTRKSGHGKKSSSSSSANSAHHHHHVKLSTDAQSVAARERRHRISERFKILQSLVPGGSKMDTVSMLEEAIHYVKFLKTQIWLHQTMIMSTNIVTCVDDFGKRNDDNDHNPQQTMLFQLPHDDFQHYESYAQLLMMNDDVNGDQGPGFAGGDVGPMMMYQPGFATSGIEFEDNGCV</sequence>
<dbReference type="GO" id="GO:0003677">
    <property type="term" value="F:DNA binding"/>
    <property type="evidence" value="ECO:0007669"/>
    <property type="project" value="UniProtKB-KW"/>
</dbReference>
<reference evidence="8" key="1">
    <citation type="submission" date="2023-03" db="EMBL/GenBank/DDBJ databases">
        <authorList>
            <person name="Julca I."/>
        </authorList>
    </citation>
    <scope>NUCLEOTIDE SEQUENCE</scope>
</reference>
<dbReference type="SMART" id="SM00353">
    <property type="entry name" value="HLH"/>
    <property type="match status" value="1"/>
</dbReference>
<feature type="region of interest" description="Disordered" evidence="6">
    <location>
        <begin position="1"/>
        <end position="81"/>
    </location>
</feature>
<keyword evidence="9" id="KW-1185">Reference proteome</keyword>
<dbReference type="Gene3D" id="4.10.280.10">
    <property type="entry name" value="Helix-loop-helix DNA-binding domain"/>
    <property type="match status" value="1"/>
</dbReference>